<dbReference type="InterPro" id="IPR015943">
    <property type="entry name" value="WD40/YVTN_repeat-like_dom_sf"/>
</dbReference>
<evidence type="ECO:0000313" key="5">
    <source>
        <dbReference type="Proteomes" id="UP000436088"/>
    </source>
</evidence>
<evidence type="ECO:0000256" key="1">
    <source>
        <dbReference type="ARBA" id="ARBA00022574"/>
    </source>
</evidence>
<reference evidence="4" key="1">
    <citation type="submission" date="2019-09" db="EMBL/GenBank/DDBJ databases">
        <title>Draft genome information of white flower Hibiscus syriacus.</title>
        <authorList>
            <person name="Kim Y.-M."/>
        </authorList>
    </citation>
    <scope>NUCLEOTIDE SEQUENCE [LARGE SCALE GENOMIC DNA]</scope>
    <source>
        <strain evidence="4">YM2019G1</strain>
    </source>
</reference>
<dbReference type="PROSITE" id="PS50082">
    <property type="entry name" value="WD_REPEATS_2"/>
    <property type="match status" value="1"/>
</dbReference>
<sequence length="559" mass="62749">MSEDIDSDEIPKGEPNAKTDPVRIFKLDFNFTMKDIQFLAQLHDEGATHDFNFTTKGIVLTIVSLETVSLETNFVSLETVSLESQVQLHNEGTVGCQQQFPNFGTDFNSTTEDIVLPEITQVQLHNEGTTGCQRTTSQFQNQFQLHDGGYRATRDNTSSTSQRRDGWLSTNNFSVSSAISTPRRRISCHSRQHKFNFTTKGQLVVNKHFSNFRANFNFTAKDIGLETTQVQLHNEGTADCQQDFVQSQFQLHTEDIGLGTIFGFQLHGEGYPILRLNFTTKGPCQVSPSRRSILIQKMIQRPLAKSFEFDSNFTTKDIVLRSFQMNSTSLRRSHPWKPGSGGRLLGSGDYDGVVTEYDLERNCCRSLNMTSTARDGFGAWNIHIGTHSSGHLARMMAPYKCGTNDVAAVNVWLRCNHQWHVAPFVASRHTKTVTYVRFLDSQTMVSAGTDGCLKLWNISDSHLIRTYKGHKNCRSFVGLSVWRRGGLLGCGSENNKVFVYDKRWGEPIRVRGFEPMAGVGFDHGFVNSVCWRQVQEDKCTLLAGGSNGVLQVFVGTKKS</sequence>
<dbReference type="SUPFAM" id="SSF50978">
    <property type="entry name" value="WD40 repeat-like"/>
    <property type="match status" value="1"/>
</dbReference>
<dbReference type="InterPro" id="IPR001680">
    <property type="entry name" value="WD40_rpt"/>
</dbReference>
<gene>
    <name evidence="4" type="ORF">F3Y22_tig00110429pilonHSYRG00735</name>
</gene>
<keyword evidence="5" id="KW-1185">Reference proteome</keyword>
<protein>
    <submittedName>
        <fullName evidence="4">F-box/LRR-repeat protein</fullName>
    </submittedName>
</protein>
<evidence type="ECO:0000256" key="3">
    <source>
        <dbReference type="PROSITE-ProRule" id="PRU00221"/>
    </source>
</evidence>
<evidence type="ECO:0000256" key="2">
    <source>
        <dbReference type="ARBA" id="ARBA00022737"/>
    </source>
</evidence>
<keyword evidence="2" id="KW-0677">Repeat</keyword>
<dbReference type="GO" id="GO:0010224">
    <property type="term" value="P:response to UV-B"/>
    <property type="evidence" value="ECO:0007669"/>
    <property type="project" value="TreeGrafter"/>
</dbReference>
<dbReference type="PANTHER" id="PTHR45389">
    <property type="entry name" value="WD REPEAT-CONTAINING PROTEIN RUP1"/>
    <property type="match status" value="1"/>
</dbReference>
<accession>A0A6A3ANA7</accession>
<dbReference type="InterPro" id="IPR044616">
    <property type="entry name" value="RUP1/2"/>
</dbReference>
<evidence type="ECO:0000313" key="4">
    <source>
        <dbReference type="EMBL" id="KAE8705333.1"/>
    </source>
</evidence>
<dbReference type="InterPro" id="IPR019775">
    <property type="entry name" value="WD40_repeat_CS"/>
</dbReference>
<dbReference type="InterPro" id="IPR036322">
    <property type="entry name" value="WD40_repeat_dom_sf"/>
</dbReference>
<comment type="caution">
    <text evidence="4">The sequence shown here is derived from an EMBL/GenBank/DDBJ whole genome shotgun (WGS) entry which is preliminary data.</text>
</comment>
<dbReference type="PROSITE" id="PS00678">
    <property type="entry name" value="WD_REPEATS_1"/>
    <property type="match status" value="1"/>
</dbReference>
<dbReference type="EMBL" id="VEPZ02000982">
    <property type="protein sequence ID" value="KAE8705333.1"/>
    <property type="molecule type" value="Genomic_DNA"/>
</dbReference>
<dbReference type="AlphaFoldDB" id="A0A6A3ANA7"/>
<dbReference type="Gene3D" id="2.130.10.10">
    <property type="entry name" value="YVTN repeat-like/Quinoprotein amine dehydrogenase"/>
    <property type="match status" value="1"/>
</dbReference>
<keyword evidence="1 3" id="KW-0853">WD repeat</keyword>
<dbReference type="PANTHER" id="PTHR45389:SF1">
    <property type="entry name" value="WD REPEAT-CONTAINING PROTEIN RUP1"/>
    <property type="match status" value="1"/>
</dbReference>
<name>A0A6A3ANA7_HIBSY</name>
<dbReference type="SMART" id="SM00320">
    <property type="entry name" value="WD40"/>
    <property type="match status" value="2"/>
</dbReference>
<feature type="repeat" description="WD" evidence="3">
    <location>
        <begin position="426"/>
        <end position="466"/>
    </location>
</feature>
<organism evidence="4 5">
    <name type="scientific">Hibiscus syriacus</name>
    <name type="common">Rose of Sharon</name>
    <dbReference type="NCBI Taxonomy" id="106335"/>
    <lineage>
        <taxon>Eukaryota</taxon>
        <taxon>Viridiplantae</taxon>
        <taxon>Streptophyta</taxon>
        <taxon>Embryophyta</taxon>
        <taxon>Tracheophyta</taxon>
        <taxon>Spermatophyta</taxon>
        <taxon>Magnoliopsida</taxon>
        <taxon>eudicotyledons</taxon>
        <taxon>Gunneridae</taxon>
        <taxon>Pentapetalae</taxon>
        <taxon>rosids</taxon>
        <taxon>malvids</taxon>
        <taxon>Malvales</taxon>
        <taxon>Malvaceae</taxon>
        <taxon>Malvoideae</taxon>
        <taxon>Hibiscus</taxon>
    </lineage>
</organism>
<dbReference type="Pfam" id="PF00400">
    <property type="entry name" value="WD40"/>
    <property type="match status" value="1"/>
</dbReference>
<dbReference type="Proteomes" id="UP000436088">
    <property type="component" value="Unassembled WGS sequence"/>
</dbReference>
<proteinExistence type="predicted"/>